<dbReference type="Pfam" id="PF20446">
    <property type="entry name" value="ABC_N"/>
    <property type="match status" value="1"/>
</dbReference>
<sequence length="558" mass="63410">MQRLKEILRKIDHRGYSAYQELKKRQFQFSTFELFFDHIQKDPFAPATKIRVRIPQDIAKFPGWTFKNRIRRVALEDFLLRELNTRSHRFSKKRGEGKSGAIFSYQPSQRVLERSAIHIDEKFLEARFFIGLPSRGRRILGNEAEAMVFYDISRLIRYSLFYENLVERDLERHIKTIEDAEYLRNRLNELGLVCFVANGSILPRRSGVDDHPMDSKKAIPFIAPKELESTIELPNYGAIKGMGIPEGVVLIIGGGFHGKSTLLRAIQDGIYNHIPGDGREFVVTVKQAIKIRAEDGRSIVGVDISPFISNLPQKVDTRNFTTENASGSTSQAANIIEAIEAGAKLLLIDEDTSATNFMIRDSKMRSLVPDDLEPITPFIDKVRPLFNDYHISTILVTGGSGEYLKVADSVICMQNYLPKDFTARVKKLGIEERGEGKFGLIRSRIPLKSSLNPEKRPGKTQAKAKGLKKVIFGPREIDISQVEQIVELGQSDAIANALVYIYRRLMDDKKTMSQIYKIVEHELVEKGVESFSTHPKPAHLAEFRILDFAFTLNRIRGL</sequence>
<evidence type="ECO:0000259" key="2">
    <source>
        <dbReference type="Pfam" id="PF20446"/>
    </source>
</evidence>
<dbReference type="SUPFAM" id="SSF52540">
    <property type="entry name" value="P-loop containing nucleoside triphosphate hydrolases"/>
    <property type="match status" value="1"/>
</dbReference>
<evidence type="ECO:0008006" key="6">
    <source>
        <dbReference type="Google" id="ProtNLM"/>
    </source>
</evidence>
<name>A0A1V4QFX5_UNCW3</name>
<evidence type="ECO:0000313" key="4">
    <source>
        <dbReference type="EMBL" id="OPX18273.1"/>
    </source>
</evidence>
<reference evidence="5" key="1">
    <citation type="submission" date="2017-01" db="EMBL/GenBank/DDBJ databases">
        <title>Novel pathways for hydrocarbon cycling and metabolic interdependencies in hydrothermal sediment communities.</title>
        <authorList>
            <person name="Dombrowski N."/>
            <person name="Seitz K."/>
            <person name="Teske A."/>
            <person name="Baker B."/>
        </authorList>
    </citation>
    <scope>NUCLEOTIDE SEQUENCE [LARGE SCALE GENOMIC DNA]</scope>
</reference>
<accession>A0A1V4QFX5</accession>
<dbReference type="PANTHER" id="PTHR38149:SF1">
    <property type="entry name" value="ATPASE"/>
    <property type="match status" value="1"/>
</dbReference>
<dbReference type="AlphaFoldDB" id="A0A1V4QFX5"/>
<dbReference type="InterPro" id="IPR027417">
    <property type="entry name" value="P-loop_NTPase"/>
</dbReference>
<protein>
    <recommendedName>
        <fullName evidence="6">ATPase</fullName>
    </recommendedName>
</protein>
<feature type="domain" description="ATPase of the ABC class N-terminal" evidence="2">
    <location>
        <begin position="1"/>
        <end position="162"/>
    </location>
</feature>
<organism evidence="4 5">
    <name type="scientific">candidate division WOR-3 bacterium 4484_100</name>
    <dbReference type="NCBI Taxonomy" id="1936077"/>
    <lineage>
        <taxon>Bacteria</taxon>
        <taxon>Bacteria division WOR-3</taxon>
    </lineage>
</organism>
<evidence type="ECO:0000259" key="3">
    <source>
        <dbReference type="Pfam" id="PF21117"/>
    </source>
</evidence>
<evidence type="ECO:0000259" key="1">
    <source>
        <dbReference type="Pfam" id="PF09818"/>
    </source>
</evidence>
<comment type="caution">
    <text evidence="4">The sequence shown here is derived from an EMBL/GenBank/DDBJ whole genome shotgun (WGS) entry which is preliminary data.</text>
</comment>
<dbReference type="InterPro" id="IPR046833">
    <property type="entry name" value="ABC_N"/>
</dbReference>
<proteinExistence type="predicted"/>
<dbReference type="EMBL" id="MUKB01000026">
    <property type="protein sequence ID" value="OPX18273.1"/>
    <property type="molecule type" value="Genomic_DNA"/>
</dbReference>
<dbReference type="InterPro" id="IPR019195">
    <property type="entry name" value="ABC_ATPase_put"/>
</dbReference>
<dbReference type="InterPro" id="IPR049069">
    <property type="entry name" value="MRB1590-like_C"/>
</dbReference>
<dbReference type="InterPro" id="IPR046834">
    <property type="entry name" value="ABC_ATPase_C"/>
</dbReference>
<gene>
    <name evidence="4" type="ORF">BXT86_02130</name>
</gene>
<dbReference type="PANTHER" id="PTHR38149">
    <property type="entry name" value="ATPASE"/>
    <property type="match status" value="1"/>
</dbReference>
<dbReference type="Pfam" id="PF09818">
    <property type="entry name" value="ABC_ATPase"/>
    <property type="match status" value="1"/>
</dbReference>
<feature type="domain" description="ATPase of the ABC class C-terminal" evidence="1">
    <location>
        <begin position="167"/>
        <end position="431"/>
    </location>
</feature>
<dbReference type="Pfam" id="PF21117">
    <property type="entry name" value="MRB1590_C"/>
    <property type="match status" value="1"/>
</dbReference>
<evidence type="ECO:0000313" key="5">
    <source>
        <dbReference type="Proteomes" id="UP000191663"/>
    </source>
</evidence>
<dbReference type="Proteomes" id="UP000191663">
    <property type="component" value="Unassembled WGS sequence"/>
</dbReference>
<feature type="domain" description="MRB1590-like C-terminal" evidence="3">
    <location>
        <begin position="462"/>
        <end position="558"/>
    </location>
</feature>